<dbReference type="Gene3D" id="3.40.190.10">
    <property type="entry name" value="Periplasmic binding protein-like II"/>
    <property type="match status" value="2"/>
</dbReference>
<dbReference type="Proteomes" id="UP000509327">
    <property type="component" value="Chromosome"/>
</dbReference>
<dbReference type="Pfam" id="PF00126">
    <property type="entry name" value="HTH_1"/>
    <property type="match status" value="1"/>
</dbReference>
<keyword evidence="9" id="KW-1185">Reference proteome</keyword>
<protein>
    <submittedName>
        <fullName evidence="6">DNA-binding transcriptional LysR family regulator</fullName>
    </submittedName>
    <submittedName>
        <fullName evidence="7">LysR family transcriptional regulator</fullName>
    </submittedName>
</protein>
<sequence>MNISQLQYLISAAQFGSFTKAASVHHLTVPTISQSIRQLEEELDTVLFHRTKKGVAPTAEGELVLKYAMAILKNIDSMQHELLTLKENHIESITIATIPGFVPQVVQATLELMQEHPELKVQMIEGDTQTVLNQVQDGYADMGLLSYSKSQQNPSFEWVPIVEGSAVIIMNTSSPLRYLKTITPQTLKNEVFVLYKDEHIENIAHYLMSASDGNRISLITNNTDALGQMVFKGNAITIAPDFIVNALSSTYKEQLVTVPIEQLGSDSKAILGRITRIAEPIPKMIQEFTAKLTDLVNHISPQKE</sequence>
<dbReference type="InterPro" id="IPR050950">
    <property type="entry name" value="HTH-type_LysR_regulators"/>
</dbReference>
<dbReference type="Pfam" id="PF03466">
    <property type="entry name" value="LysR_substrate"/>
    <property type="match status" value="1"/>
</dbReference>
<dbReference type="PANTHER" id="PTHR30419">
    <property type="entry name" value="HTH-TYPE TRANSCRIPTIONAL REGULATOR YBHD"/>
    <property type="match status" value="1"/>
</dbReference>
<dbReference type="SUPFAM" id="SSF46785">
    <property type="entry name" value="Winged helix' DNA-binding domain"/>
    <property type="match status" value="1"/>
</dbReference>
<evidence type="ECO:0000259" key="5">
    <source>
        <dbReference type="PROSITE" id="PS50931"/>
    </source>
</evidence>
<dbReference type="GO" id="GO:0003677">
    <property type="term" value="F:DNA binding"/>
    <property type="evidence" value="ECO:0007669"/>
    <property type="project" value="UniProtKB-KW"/>
</dbReference>
<dbReference type="InterPro" id="IPR005119">
    <property type="entry name" value="LysR_subst-bd"/>
</dbReference>
<evidence type="ECO:0000313" key="7">
    <source>
        <dbReference type="EMBL" id="QKS55229.1"/>
    </source>
</evidence>
<dbReference type="Proteomes" id="UP000247790">
    <property type="component" value="Unassembled WGS sequence"/>
</dbReference>
<reference evidence="6 8" key="1">
    <citation type="submission" date="2018-06" db="EMBL/GenBank/DDBJ databases">
        <title>Genomic Encyclopedia of Type Strains, Phase III (KMG-III): the genomes of soil and plant-associated and newly described type strains.</title>
        <authorList>
            <person name="Whitman W."/>
        </authorList>
    </citation>
    <scope>NUCLEOTIDE SEQUENCE [LARGE SCALE GENOMIC DNA]</scope>
    <source>
        <strain evidence="6 8">CECT 7022</strain>
    </source>
</reference>
<evidence type="ECO:0000256" key="2">
    <source>
        <dbReference type="ARBA" id="ARBA00023015"/>
    </source>
</evidence>
<proteinExistence type="inferred from homology"/>
<dbReference type="GO" id="GO:0005829">
    <property type="term" value="C:cytosol"/>
    <property type="evidence" value="ECO:0007669"/>
    <property type="project" value="TreeGrafter"/>
</dbReference>
<evidence type="ECO:0000313" key="6">
    <source>
        <dbReference type="EMBL" id="PYE45412.1"/>
    </source>
</evidence>
<evidence type="ECO:0000313" key="9">
    <source>
        <dbReference type="Proteomes" id="UP000509327"/>
    </source>
</evidence>
<gene>
    <name evidence="6" type="ORF">DFQ00_12030</name>
    <name evidence="7" type="ORF">HUB98_02160</name>
</gene>
<dbReference type="FunFam" id="1.10.10.10:FF:000001">
    <property type="entry name" value="LysR family transcriptional regulator"/>
    <property type="match status" value="1"/>
</dbReference>
<evidence type="ECO:0000256" key="1">
    <source>
        <dbReference type="ARBA" id="ARBA00009437"/>
    </source>
</evidence>
<keyword evidence="3 6" id="KW-0238">DNA-binding</keyword>
<evidence type="ECO:0000256" key="4">
    <source>
        <dbReference type="ARBA" id="ARBA00023163"/>
    </source>
</evidence>
<dbReference type="CDD" id="cd05466">
    <property type="entry name" value="PBP2_LTTR_substrate"/>
    <property type="match status" value="1"/>
</dbReference>
<keyword evidence="2" id="KW-0805">Transcription regulation</keyword>
<name>A0A2V4VGU7_PAEBA</name>
<dbReference type="GO" id="GO:0003700">
    <property type="term" value="F:DNA-binding transcription factor activity"/>
    <property type="evidence" value="ECO:0007669"/>
    <property type="project" value="InterPro"/>
</dbReference>
<dbReference type="PROSITE" id="PS50931">
    <property type="entry name" value="HTH_LYSR"/>
    <property type="match status" value="1"/>
</dbReference>
<feature type="domain" description="HTH lysR-type" evidence="5">
    <location>
        <begin position="1"/>
        <end position="58"/>
    </location>
</feature>
<dbReference type="SUPFAM" id="SSF53850">
    <property type="entry name" value="Periplasmic binding protein-like II"/>
    <property type="match status" value="1"/>
</dbReference>
<dbReference type="EMBL" id="CP054614">
    <property type="protein sequence ID" value="QKS55229.1"/>
    <property type="molecule type" value="Genomic_DNA"/>
</dbReference>
<dbReference type="Gene3D" id="1.10.10.10">
    <property type="entry name" value="Winged helix-like DNA-binding domain superfamily/Winged helix DNA-binding domain"/>
    <property type="match status" value="1"/>
</dbReference>
<dbReference type="EMBL" id="QJSW01000020">
    <property type="protein sequence ID" value="PYE45412.1"/>
    <property type="molecule type" value="Genomic_DNA"/>
</dbReference>
<comment type="similarity">
    <text evidence="1">Belongs to the LysR transcriptional regulatory family.</text>
</comment>
<dbReference type="OrthoDB" id="9803735at2"/>
<dbReference type="RefSeq" id="WP_110898758.1">
    <property type="nucleotide sequence ID" value="NZ_CP054614.1"/>
</dbReference>
<organism evidence="6 8">
    <name type="scientific">Paenibacillus barcinonensis</name>
    <dbReference type="NCBI Taxonomy" id="198119"/>
    <lineage>
        <taxon>Bacteria</taxon>
        <taxon>Bacillati</taxon>
        <taxon>Bacillota</taxon>
        <taxon>Bacilli</taxon>
        <taxon>Bacillales</taxon>
        <taxon>Paenibacillaceae</taxon>
        <taxon>Paenibacillus</taxon>
    </lineage>
</organism>
<dbReference type="PANTHER" id="PTHR30419:SF8">
    <property type="entry name" value="NITROGEN ASSIMILATION TRANSCRIPTIONAL ACTIVATOR-RELATED"/>
    <property type="match status" value="1"/>
</dbReference>
<evidence type="ECO:0000313" key="8">
    <source>
        <dbReference type="Proteomes" id="UP000247790"/>
    </source>
</evidence>
<reference evidence="7 9" key="2">
    <citation type="submission" date="2020-06" db="EMBL/GenBank/DDBJ databases">
        <title>Complete genome of Paenibacillus barcinonensis KACC11450.</title>
        <authorList>
            <person name="Kim M."/>
            <person name="Park Y.-J."/>
            <person name="Shin J.-H."/>
        </authorList>
    </citation>
    <scope>NUCLEOTIDE SEQUENCE [LARGE SCALE GENOMIC DNA]</scope>
    <source>
        <strain evidence="7 9">KACC11450</strain>
    </source>
</reference>
<evidence type="ECO:0000256" key="3">
    <source>
        <dbReference type="ARBA" id="ARBA00023125"/>
    </source>
</evidence>
<keyword evidence="4" id="KW-0804">Transcription</keyword>
<dbReference type="InterPro" id="IPR036388">
    <property type="entry name" value="WH-like_DNA-bd_sf"/>
</dbReference>
<dbReference type="InterPro" id="IPR036390">
    <property type="entry name" value="WH_DNA-bd_sf"/>
</dbReference>
<dbReference type="AlphaFoldDB" id="A0A2V4VGU7"/>
<accession>A0A2V4VGU7</accession>
<dbReference type="InterPro" id="IPR000847">
    <property type="entry name" value="LysR_HTH_N"/>
</dbReference>